<evidence type="ECO:0000313" key="5">
    <source>
        <dbReference type="Proteomes" id="UP000315349"/>
    </source>
</evidence>
<sequence length="378" mass="41594">MPDALSPTPAQSSAAPGVQKLPAWRWGLLLLLVGVVLGAGMLANPWIMANKVRGEKSGPPEGVMAPAGMVWIPGGEFRMGSNDPLAWDDERPTHPVSVEGFWLDKHEVTNREFAEFVKATGYVTTAEKAPTAEEILANSPPGTPAPDPAVLVPGSLVFTPPDHPVPLNDFSQWWVWTPGANWHHPEGPDSNIDERMDHPVVHVSWDDASAYAQWAGKRLPTEAEWERAARGGKEGLPFVWGTAPPSETSPQANLWNGKFPYENTAKDGFTRTAPVKSFPANDYGLYDMSGNVWEWCQDWYDRELYSRRPQLTVTKNPAGPEKSHDPTQPFQQLRSQRGGSFLCNDSYCSRYRPSARHGCSPDTGMSHVGFRCAKSVAP</sequence>
<dbReference type="Proteomes" id="UP000315349">
    <property type="component" value="Chromosome"/>
</dbReference>
<dbReference type="GO" id="GO:0004674">
    <property type="term" value="F:protein serine/threonine kinase activity"/>
    <property type="evidence" value="ECO:0007669"/>
    <property type="project" value="UniProtKB-EC"/>
</dbReference>
<feature type="region of interest" description="Disordered" evidence="1">
    <location>
        <begin position="313"/>
        <end position="335"/>
    </location>
</feature>
<dbReference type="InterPro" id="IPR005532">
    <property type="entry name" value="SUMF_dom"/>
</dbReference>
<dbReference type="KEGG" id="peh:Spb1_17030"/>
<accession>A0A518GMK4</accession>
<dbReference type="InterPro" id="IPR042095">
    <property type="entry name" value="SUMF_sf"/>
</dbReference>
<dbReference type="PANTHER" id="PTHR23150:SF19">
    <property type="entry name" value="FORMYLGLYCINE-GENERATING ENZYME"/>
    <property type="match status" value="1"/>
</dbReference>
<feature type="domain" description="Sulfatase-modifying factor enzyme-like" evidence="3">
    <location>
        <begin position="67"/>
        <end position="374"/>
    </location>
</feature>
<keyword evidence="4" id="KW-0418">Kinase</keyword>
<evidence type="ECO:0000256" key="2">
    <source>
        <dbReference type="SAM" id="Phobius"/>
    </source>
</evidence>
<feature type="transmembrane region" description="Helical" evidence="2">
    <location>
        <begin position="26"/>
        <end position="47"/>
    </location>
</feature>
<proteinExistence type="predicted"/>
<protein>
    <submittedName>
        <fullName evidence="4">Serine/threonine-protein kinase pkn1</fullName>
        <ecNumber evidence="4">2.7.11.1</ecNumber>
    </submittedName>
</protein>
<gene>
    <name evidence="4" type="primary">pkn1_3</name>
    <name evidence="4" type="ORF">Spb1_17030</name>
</gene>
<dbReference type="Pfam" id="PF03781">
    <property type="entry name" value="FGE-sulfatase"/>
    <property type="match status" value="1"/>
</dbReference>
<evidence type="ECO:0000256" key="1">
    <source>
        <dbReference type="SAM" id="MobiDB-lite"/>
    </source>
</evidence>
<keyword evidence="2" id="KW-0812">Transmembrane</keyword>
<keyword evidence="4" id="KW-0808">Transferase</keyword>
<dbReference type="SUPFAM" id="SSF56436">
    <property type="entry name" value="C-type lectin-like"/>
    <property type="match status" value="1"/>
</dbReference>
<name>A0A518GMK4_9PLAN</name>
<dbReference type="PANTHER" id="PTHR23150">
    <property type="entry name" value="SULFATASE MODIFYING FACTOR 1, 2"/>
    <property type="match status" value="1"/>
</dbReference>
<dbReference type="EMBL" id="CP036299">
    <property type="protein sequence ID" value="QDV29786.1"/>
    <property type="molecule type" value="Genomic_DNA"/>
</dbReference>
<evidence type="ECO:0000259" key="3">
    <source>
        <dbReference type="Pfam" id="PF03781"/>
    </source>
</evidence>
<dbReference type="InterPro" id="IPR016187">
    <property type="entry name" value="CTDL_fold"/>
</dbReference>
<dbReference type="InterPro" id="IPR051043">
    <property type="entry name" value="Sulfatase_Mod_Factor_Kinase"/>
</dbReference>
<dbReference type="GO" id="GO:0120147">
    <property type="term" value="F:formylglycine-generating oxidase activity"/>
    <property type="evidence" value="ECO:0007669"/>
    <property type="project" value="TreeGrafter"/>
</dbReference>
<dbReference type="AlphaFoldDB" id="A0A518GMK4"/>
<feature type="compositionally biased region" description="Polar residues" evidence="1">
    <location>
        <begin position="326"/>
        <end position="335"/>
    </location>
</feature>
<keyword evidence="5" id="KW-1185">Reference proteome</keyword>
<keyword evidence="2" id="KW-1133">Transmembrane helix</keyword>
<keyword evidence="2" id="KW-0472">Membrane</keyword>
<evidence type="ECO:0000313" key="4">
    <source>
        <dbReference type="EMBL" id="QDV29786.1"/>
    </source>
</evidence>
<dbReference type="EC" id="2.7.11.1" evidence="4"/>
<reference evidence="4 5" key="1">
    <citation type="submission" date="2019-02" db="EMBL/GenBank/DDBJ databases">
        <title>Deep-cultivation of Planctomycetes and their phenomic and genomic characterization uncovers novel biology.</title>
        <authorList>
            <person name="Wiegand S."/>
            <person name="Jogler M."/>
            <person name="Boedeker C."/>
            <person name="Pinto D."/>
            <person name="Vollmers J."/>
            <person name="Rivas-Marin E."/>
            <person name="Kohn T."/>
            <person name="Peeters S.H."/>
            <person name="Heuer A."/>
            <person name="Rast P."/>
            <person name="Oberbeckmann S."/>
            <person name="Bunk B."/>
            <person name="Jeske O."/>
            <person name="Meyerdierks A."/>
            <person name="Storesund J.E."/>
            <person name="Kallscheuer N."/>
            <person name="Luecker S."/>
            <person name="Lage O.M."/>
            <person name="Pohl T."/>
            <person name="Merkel B.J."/>
            <person name="Hornburger P."/>
            <person name="Mueller R.-W."/>
            <person name="Bruemmer F."/>
            <person name="Labrenz M."/>
            <person name="Spormann A.M."/>
            <person name="Op den Camp H."/>
            <person name="Overmann J."/>
            <person name="Amann R."/>
            <person name="Jetten M.S.M."/>
            <person name="Mascher T."/>
            <person name="Medema M.H."/>
            <person name="Devos D.P."/>
            <person name="Kaster A.-K."/>
            <person name="Ovreas L."/>
            <person name="Rohde M."/>
            <person name="Galperin M.Y."/>
            <person name="Jogler C."/>
        </authorList>
    </citation>
    <scope>NUCLEOTIDE SEQUENCE [LARGE SCALE GENOMIC DNA]</scope>
    <source>
        <strain evidence="4 5">Spb1</strain>
    </source>
</reference>
<organism evidence="4 5">
    <name type="scientific">Planctopirus ephydatiae</name>
    <dbReference type="NCBI Taxonomy" id="2528019"/>
    <lineage>
        <taxon>Bacteria</taxon>
        <taxon>Pseudomonadati</taxon>
        <taxon>Planctomycetota</taxon>
        <taxon>Planctomycetia</taxon>
        <taxon>Planctomycetales</taxon>
        <taxon>Planctomycetaceae</taxon>
        <taxon>Planctopirus</taxon>
    </lineage>
</organism>
<dbReference type="Gene3D" id="3.90.1580.10">
    <property type="entry name" value="paralog of FGE (formylglycine-generating enzyme)"/>
    <property type="match status" value="1"/>
</dbReference>